<comment type="caution">
    <text evidence="4">The sequence shown here is derived from an EMBL/GenBank/DDBJ whole genome shotgun (WGS) entry which is preliminary data.</text>
</comment>
<dbReference type="PANTHER" id="PTHR43757:SF2">
    <property type="entry name" value="AMINOMETHYLTRANSFERASE, MITOCHONDRIAL"/>
    <property type="match status" value="1"/>
</dbReference>
<sequence>MSHSGDDRLPTVESLRQRDTDYHVGFRKREFSGWVDEQVSWKESCYIGDWSFLPECRLEGPDAKELLSDISVNSFENFEIGQAKHVIQCNENGSIVAEGLLMRLDEETYSASANPAFWTGYNLEKGEYDADWRTVDTFNFQVQGPTSIKVLEELVGDELRDVEFIHFTDVEIGGRGVTAIRMGMAGEAGFELQGPAEYADEIWNAVLDAGEDHDIKQLGARTVMINHLEACFPTRGKDYLPAIYHEGMGEFNEWKLENGGGYTGIVGIAGSFEGDDISDYYRTPVELGWAQNIALDHEFTGRDALEDEVENPRREIVTLEWDSDDVMDVTGSLYQEETPYQPMDMPAEQQWQMRADKVLKDDDLVGISTSRGYSYYFREMLSLCTIDVECKEPGTEVTVVWGDPDQRQKEISATVAPAPYKKDNRRTDLDEYV</sequence>
<feature type="domain" description="GCVT N-terminal" evidence="3">
    <location>
        <begin position="28"/>
        <end position="240"/>
    </location>
</feature>
<proteinExistence type="predicted"/>
<organism evidence="4 5">
    <name type="scientific">Halobium palmae</name>
    <dbReference type="NCBI Taxonomy" id="1776492"/>
    <lineage>
        <taxon>Archaea</taxon>
        <taxon>Methanobacteriati</taxon>
        <taxon>Methanobacteriota</taxon>
        <taxon>Stenosarchaea group</taxon>
        <taxon>Halobacteria</taxon>
        <taxon>Halobacteriales</taxon>
        <taxon>Haloferacaceae</taxon>
        <taxon>Halobium</taxon>
    </lineage>
</organism>
<evidence type="ECO:0000256" key="1">
    <source>
        <dbReference type="PIRSR" id="PIRSR006487-1"/>
    </source>
</evidence>
<feature type="region of interest" description="Disordered" evidence="2">
    <location>
        <begin position="410"/>
        <end position="433"/>
    </location>
</feature>
<dbReference type="EMBL" id="JBHSWU010000001">
    <property type="protein sequence ID" value="MFC6722966.1"/>
    <property type="molecule type" value="Genomic_DNA"/>
</dbReference>
<reference evidence="4 5" key="1">
    <citation type="journal article" date="2019" name="Int. J. Syst. Evol. Microbiol.">
        <title>The Global Catalogue of Microorganisms (GCM) 10K type strain sequencing project: providing services to taxonomists for standard genome sequencing and annotation.</title>
        <authorList>
            <consortium name="The Broad Institute Genomics Platform"/>
            <consortium name="The Broad Institute Genome Sequencing Center for Infectious Disease"/>
            <person name="Wu L."/>
            <person name="Ma J."/>
        </authorList>
    </citation>
    <scope>NUCLEOTIDE SEQUENCE [LARGE SCALE GENOMIC DNA]</scope>
    <source>
        <strain evidence="4 5">NBRC 111368</strain>
    </source>
</reference>
<evidence type="ECO:0000259" key="3">
    <source>
        <dbReference type="Pfam" id="PF01571"/>
    </source>
</evidence>
<feature type="compositionally biased region" description="Basic and acidic residues" evidence="2">
    <location>
        <begin position="420"/>
        <end position="433"/>
    </location>
</feature>
<dbReference type="SUPFAM" id="SSF103025">
    <property type="entry name" value="Folate-binding domain"/>
    <property type="match status" value="1"/>
</dbReference>
<evidence type="ECO:0000256" key="2">
    <source>
        <dbReference type="SAM" id="MobiDB-lite"/>
    </source>
</evidence>
<feature type="binding site" evidence="1">
    <location>
        <position position="191"/>
    </location>
    <ligand>
        <name>substrate</name>
    </ligand>
</feature>
<dbReference type="SUPFAM" id="SSF101790">
    <property type="entry name" value="Aminomethyltransferase beta-barrel domain"/>
    <property type="match status" value="1"/>
</dbReference>
<name>A0ABD5RUY6_9EURY</name>
<dbReference type="InterPro" id="IPR027266">
    <property type="entry name" value="TrmE/GcvT-like"/>
</dbReference>
<dbReference type="Proteomes" id="UP001596328">
    <property type="component" value="Unassembled WGS sequence"/>
</dbReference>
<dbReference type="InterPro" id="IPR028896">
    <property type="entry name" value="GcvT/YgfZ/DmdA"/>
</dbReference>
<dbReference type="InterPro" id="IPR029043">
    <property type="entry name" value="GcvT/YgfZ_C"/>
</dbReference>
<dbReference type="Pfam" id="PF01571">
    <property type="entry name" value="GCV_T"/>
    <property type="match status" value="1"/>
</dbReference>
<accession>A0ABD5RUY6</accession>
<gene>
    <name evidence="4" type="ORF">ACFQE1_00845</name>
</gene>
<dbReference type="InterPro" id="IPR006222">
    <property type="entry name" value="GCVT_N"/>
</dbReference>
<keyword evidence="5" id="KW-1185">Reference proteome</keyword>
<protein>
    <recommendedName>
        <fullName evidence="3">GCVT N-terminal domain-containing protein</fullName>
    </recommendedName>
</protein>
<dbReference type="Gene3D" id="3.30.1360.120">
    <property type="entry name" value="Probable tRNA modification gtpase trme, domain 1"/>
    <property type="match status" value="1"/>
</dbReference>
<evidence type="ECO:0000313" key="4">
    <source>
        <dbReference type="EMBL" id="MFC6722966.1"/>
    </source>
</evidence>
<evidence type="ECO:0000313" key="5">
    <source>
        <dbReference type="Proteomes" id="UP001596328"/>
    </source>
</evidence>
<dbReference type="PANTHER" id="PTHR43757">
    <property type="entry name" value="AMINOMETHYLTRANSFERASE"/>
    <property type="match status" value="1"/>
</dbReference>
<dbReference type="AlphaFoldDB" id="A0ABD5RUY6"/>
<dbReference type="PIRSF" id="PIRSF006487">
    <property type="entry name" value="GcvT"/>
    <property type="match status" value="1"/>
</dbReference>